<keyword evidence="2" id="KW-1185">Reference proteome</keyword>
<evidence type="ECO:0000313" key="2">
    <source>
        <dbReference type="Proteomes" id="UP000032679"/>
    </source>
</evidence>
<evidence type="ECO:0000313" key="1">
    <source>
        <dbReference type="EMBL" id="GAN55235.1"/>
    </source>
</evidence>
<dbReference type="STRING" id="1231623.Tasa_041_030"/>
<dbReference type="Proteomes" id="UP000032679">
    <property type="component" value="Unassembled WGS sequence"/>
</dbReference>
<reference evidence="1 2" key="1">
    <citation type="submission" date="2012-10" db="EMBL/GenBank/DDBJ databases">
        <title>Genome sequencing of Tanticharoenia sakaeratensis NBRC 103193.</title>
        <authorList>
            <person name="Azuma Y."/>
            <person name="Hadano H."/>
            <person name="Hirakawa H."/>
            <person name="Matsushita K."/>
        </authorList>
    </citation>
    <scope>NUCLEOTIDE SEQUENCE [LARGE SCALE GENOMIC DNA]</scope>
    <source>
        <strain evidence="1 2">NBRC 103193</strain>
    </source>
</reference>
<dbReference type="RefSeq" id="WP_053053872.1">
    <property type="nucleotide sequence ID" value="NZ_BALE01000041.1"/>
</dbReference>
<protein>
    <submittedName>
        <fullName evidence="1">Uncharacterized protein</fullName>
    </submittedName>
</protein>
<name>A0A0D6MPB7_9PROT</name>
<dbReference type="EMBL" id="BALE01000041">
    <property type="protein sequence ID" value="GAN55235.1"/>
    <property type="molecule type" value="Genomic_DNA"/>
</dbReference>
<comment type="caution">
    <text evidence="1">The sequence shown here is derived from an EMBL/GenBank/DDBJ whole genome shotgun (WGS) entry which is preliminary data.</text>
</comment>
<accession>A0A0D6MPB7</accession>
<sequence length="263" mass="28038">MQIAHRPPNAVAAPLAYVPASGEVKALLDAASEGLAVWARDLTPSRVVALRDQLARVEAAAAPTPPEVIASWLHQLRDFVSNPPADRAAMKVAAIAETCADIPIGAWTPASRMAWVRQPDRNGYPVGSRWPAPGELRGVLLPFAEKIRREASGLRALLAKSEAKPDFGRRKPTAEERAAVAARAAAFRDEISAREAEERAEREIAAMLPDVSLRGEAMIAALEAALPNMAPALQAVAQSQIAMHRKAIEMAAAFTGEVAEKTA</sequence>
<dbReference type="OrthoDB" id="7219931at2"/>
<gene>
    <name evidence="1" type="ORF">Tasa_041_030</name>
</gene>
<dbReference type="AlphaFoldDB" id="A0A0D6MPB7"/>
<proteinExistence type="predicted"/>
<organism evidence="1 2">
    <name type="scientific">Tanticharoenia sakaeratensis NBRC 103193</name>
    <dbReference type="NCBI Taxonomy" id="1231623"/>
    <lineage>
        <taxon>Bacteria</taxon>
        <taxon>Pseudomonadati</taxon>
        <taxon>Pseudomonadota</taxon>
        <taxon>Alphaproteobacteria</taxon>
        <taxon>Acetobacterales</taxon>
        <taxon>Acetobacteraceae</taxon>
        <taxon>Tanticharoenia</taxon>
    </lineage>
</organism>